<dbReference type="Pfam" id="PF09624">
    <property type="entry name" value="DUF2393"/>
    <property type="match status" value="1"/>
</dbReference>
<feature type="transmembrane region" description="Helical" evidence="1">
    <location>
        <begin position="38"/>
        <end position="61"/>
    </location>
</feature>
<keyword evidence="1" id="KW-0472">Membrane</keyword>
<reference evidence="3" key="1">
    <citation type="submission" date="2007-10" db="EMBL/GenBank/DDBJ databases">
        <title>Genome sequence of Campylobacter concisus 13826 isolated from human feces.</title>
        <authorList>
            <person name="Fouts D.E."/>
            <person name="Mongodin E.F."/>
            <person name="Puiu D."/>
            <person name="Sebastian Y."/>
            <person name="Miller W.G."/>
            <person name="Mandrell R.E."/>
            <person name="On S."/>
            <person name="Nelson K.E."/>
        </authorList>
    </citation>
    <scope>NUCLEOTIDE SEQUENCE [LARGE SCALE GENOMIC DNA]</scope>
    <source>
        <strain evidence="3">13826</strain>
    </source>
</reference>
<keyword evidence="1" id="KW-1133">Transmembrane helix</keyword>
<gene>
    <name evidence="2" type="ORF">CCC13826_2105</name>
</gene>
<evidence type="ECO:0000313" key="3">
    <source>
        <dbReference type="Proteomes" id="UP000001121"/>
    </source>
</evidence>
<organism evidence="2 3">
    <name type="scientific">Campylobacter concisus (strain 13826)</name>
    <dbReference type="NCBI Taxonomy" id="360104"/>
    <lineage>
        <taxon>Bacteria</taxon>
        <taxon>Pseudomonadati</taxon>
        <taxon>Campylobacterota</taxon>
        <taxon>Epsilonproteobacteria</taxon>
        <taxon>Campylobacterales</taxon>
        <taxon>Campylobacteraceae</taxon>
        <taxon>Campylobacter</taxon>
    </lineage>
</organism>
<dbReference type="AlphaFoldDB" id="A7ZFL9"/>
<name>A7ZFL9_CAMC1</name>
<accession>A7ZFL9</accession>
<dbReference type="eggNOG" id="ENOG5031AES">
    <property type="taxonomic scope" value="Bacteria"/>
</dbReference>
<dbReference type="KEGG" id="cco:CCC13826_2105"/>
<evidence type="ECO:0000313" key="2">
    <source>
        <dbReference type="EMBL" id="EAT98475.2"/>
    </source>
</evidence>
<dbReference type="InterPro" id="IPR013417">
    <property type="entry name" value="CHP02588"/>
</dbReference>
<feature type="transmembrane region" description="Helical" evidence="1">
    <location>
        <begin position="7"/>
        <end position="32"/>
    </location>
</feature>
<evidence type="ECO:0008006" key="4">
    <source>
        <dbReference type="Google" id="ProtNLM"/>
    </source>
</evidence>
<proteinExistence type="predicted"/>
<sequence>MFLMSSNYFTIVHIIVLFAIALLSILFLVLSLRAERKLFLSLLFTNILVSTTLAIFLMLVLDKYTKKGIVEGVKSERVLRNESIVFRGQVRNVGKFTISKCTLTIKLINQPLNKNDLGGEALFKPSGISFFSWVFGGDEDERPNTVAYKFDVAQNLPKQKAVPFTVTMPYPPYFKNGMNITKLSCY</sequence>
<dbReference type="HOGENOM" id="CLU_125002_0_0_7"/>
<protein>
    <recommendedName>
        <fullName evidence="4">DUF2393 domain protein</fullName>
    </recommendedName>
</protein>
<dbReference type="STRING" id="360104.CCC13826_2105"/>
<dbReference type="EMBL" id="CP000792">
    <property type="protein sequence ID" value="EAT98475.2"/>
    <property type="molecule type" value="Genomic_DNA"/>
</dbReference>
<keyword evidence="1" id="KW-0812">Transmembrane</keyword>
<dbReference type="Proteomes" id="UP000001121">
    <property type="component" value="Chromosome"/>
</dbReference>
<evidence type="ECO:0000256" key="1">
    <source>
        <dbReference type="SAM" id="Phobius"/>
    </source>
</evidence>